<feature type="region of interest" description="Disordered" evidence="3">
    <location>
        <begin position="986"/>
        <end position="1015"/>
    </location>
</feature>
<reference evidence="5" key="1">
    <citation type="journal article" date="2022" name="Int. J. Mol. Sci.">
        <title>Draft Genome of Tanacetum Coccineum: Genomic Comparison of Closely Related Tanacetum-Family Plants.</title>
        <authorList>
            <person name="Yamashiro T."/>
            <person name="Shiraishi A."/>
            <person name="Nakayama K."/>
            <person name="Satake H."/>
        </authorList>
    </citation>
    <scope>NUCLEOTIDE SEQUENCE</scope>
</reference>
<dbReference type="Gene3D" id="4.10.60.10">
    <property type="entry name" value="Zinc finger, CCHC-type"/>
    <property type="match status" value="2"/>
</dbReference>
<evidence type="ECO:0000259" key="4">
    <source>
        <dbReference type="PROSITE" id="PS50158"/>
    </source>
</evidence>
<dbReference type="InterPro" id="IPR051714">
    <property type="entry name" value="Znf_CCHC_NABP"/>
</dbReference>
<accession>A0ABQ5BY88</accession>
<dbReference type="PROSITE" id="PS50158">
    <property type="entry name" value="ZF_CCHC"/>
    <property type="match status" value="2"/>
</dbReference>
<proteinExistence type="predicted"/>
<organism evidence="5 6">
    <name type="scientific">Tanacetum coccineum</name>
    <dbReference type="NCBI Taxonomy" id="301880"/>
    <lineage>
        <taxon>Eukaryota</taxon>
        <taxon>Viridiplantae</taxon>
        <taxon>Streptophyta</taxon>
        <taxon>Embryophyta</taxon>
        <taxon>Tracheophyta</taxon>
        <taxon>Spermatophyta</taxon>
        <taxon>Magnoliopsida</taxon>
        <taxon>eudicotyledons</taxon>
        <taxon>Gunneridae</taxon>
        <taxon>Pentapetalae</taxon>
        <taxon>asterids</taxon>
        <taxon>campanulids</taxon>
        <taxon>Asterales</taxon>
        <taxon>Asteraceae</taxon>
        <taxon>Asteroideae</taxon>
        <taxon>Anthemideae</taxon>
        <taxon>Anthemidinae</taxon>
        <taxon>Tanacetum</taxon>
    </lineage>
</organism>
<dbReference type="SUPFAM" id="SSF57756">
    <property type="entry name" value="Retrovirus zinc finger-like domains"/>
    <property type="match status" value="2"/>
</dbReference>
<sequence length="1247" mass="143078">MHNNIMAAGSRDRPPMLATGRYAQWRSRFLRYIDTRPNGDALRKCILKGPYTPTNGHNTSYSSTEDSPPVPEQTTVKTVMNMTPENIAHFELEKRSNFICYDWKLEMNLFIYSTVDAMFQTAQEMWEAIGKATTSHELRAERMAKKLTHKHLFATAQHSRPITKTSKPHKSYAPTSKASLPTRSHATTRYKGKEIAKPITPPSESASEEDSDPEQAQRDKDMQKNLALIAKYFKKIYKPTNNNLRTSSNTRNKNVDTTPRYKNDNQTGQFGNQRAVNVAGARETVGGQVVQQSGIQCFNCKEFGHYAKECRKPKRVKDSTYHKEKMLLCKQAEKGVQLQAEQSDWLADMDEEIDEQELEAHYSYMAKIQEQSESITNTCAVETGDSNVIPDSPDMCDNDIQDDQNDVECDDERVALANLIANLKLDVDENKKIQKQLKKANATLTQELTKCKSILAETSRTLRESNSIRDSCLVALQNKQTEFERYKAFNDRTVDYEKLERKLNETLGLLAQKEIDIKEGLKVKAYEISVVKEKHDELVKQSLLTKSHYEGLVKEKTKVITDLKLKEEKDIDKMISMENQLKFLNEIVYKRSQSIQTIHMLAPKCPTFNGRPTFTNPMYLKKAQYEKPCLYAIPHNQSDPTNRLIPDREEILTLEEESRSKLNKDLVKPFDYIKLNSLYEIFKPPTQHYEIQFAQANEIRKKMWRKSFVKTKPNIFKNIDFLPVSKSISKSRQAYNVMTNNINHLKEIVDQAWVKHSNDRLHLRNPTAQDMEILVKTYLKYVEYLEDEIDELESDKAEFSNMYDMLLQECVSNDIMCSYLQSSSDLDEITELQCLYLHKVRECDCLAQKLSEQTEFQQHKLDEVSYHKLFDILKQYQKEVNELRAERMAKNANPLALVATAQTLQDPYYQSSKSHKSYAPTSKASLPTRSHATTRYKGKEIAKPITPPSESASEEDSDPEQAQRDKDMQKNLALIAKYFKKIYKPTNNNLRTSSNTRNKNVDTTPRYKNDNQTGQFGNQRAVNVAGARETVGGQVVQQSGIQCFNCKEFGHYAKECRKPKRVKDSTYHKEKMLLCKQAEKGVQLQAEQSDWLADTDEEIDEQELEAHYSYMAKIQEVPNADSGTDSEPLEQVQYDTDDNVFANDIQHFEQSESISNTCAVETGDSNVIPDSPDMCDNDIQDDQNDVECDDERVALANLIANLKLDVDENKKIQKQLKKANATLTQELTECKSILAETSRTLGESNSI</sequence>
<evidence type="ECO:0000256" key="1">
    <source>
        <dbReference type="PROSITE-ProRule" id="PRU00047"/>
    </source>
</evidence>
<evidence type="ECO:0000256" key="3">
    <source>
        <dbReference type="SAM" id="MobiDB-lite"/>
    </source>
</evidence>
<gene>
    <name evidence="5" type="ORF">Tco_0877409</name>
</gene>
<keyword evidence="1" id="KW-0862">Zinc</keyword>
<keyword evidence="6" id="KW-1185">Reference proteome</keyword>
<feature type="compositionally biased region" description="Low complexity" evidence="3">
    <location>
        <begin position="986"/>
        <end position="998"/>
    </location>
</feature>
<comment type="caution">
    <text evidence="5">The sequence shown here is derived from an EMBL/GenBank/DDBJ whole genome shotgun (WGS) entry which is preliminary data.</text>
</comment>
<feature type="compositionally biased region" description="Polar residues" evidence="3">
    <location>
        <begin position="173"/>
        <end position="187"/>
    </location>
</feature>
<dbReference type="PANTHER" id="PTHR23002">
    <property type="entry name" value="ZINC FINGER CCHC DOMAIN CONTAINING PROTEIN"/>
    <property type="match status" value="1"/>
</dbReference>
<protein>
    <submittedName>
        <fullName evidence="5">Retrovirus-related pol polyprotein from transposon TNT 1-94</fullName>
    </submittedName>
</protein>
<feature type="region of interest" description="Disordered" evidence="3">
    <location>
        <begin position="53"/>
        <end position="72"/>
    </location>
</feature>
<feature type="coiled-coil region" evidence="2">
    <location>
        <begin position="866"/>
        <end position="893"/>
    </location>
</feature>
<dbReference type="Proteomes" id="UP001151760">
    <property type="component" value="Unassembled WGS sequence"/>
</dbReference>
<feature type="region of interest" description="Disordered" evidence="3">
    <location>
        <begin position="911"/>
        <end position="965"/>
    </location>
</feature>
<dbReference type="SMART" id="SM00343">
    <property type="entry name" value="ZnF_C2HC"/>
    <property type="match status" value="2"/>
</dbReference>
<feature type="domain" description="CCHC-type" evidence="4">
    <location>
        <begin position="297"/>
        <end position="312"/>
    </location>
</feature>
<feature type="domain" description="CCHC-type" evidence="4">
    <location>
        <begin position="1043"/>
        <end position="1058"/>
    </location>
</feature>
<keyword evidence="1" id="KW-0863">Zinc-finger</keyword>
<feature type="region of interest" description="Disordered" evidence="3">
    <location>
        <begin position="240"/>
        <end position="269"/>
    </location>
</feature>
<keyword evidence="2" id="KW-0175">Coiled coil</keyword>
<dbReference type="EMBL" id="BQNB010013659">
    <property type="protein sequence ID" value="GJT18703.1"/>
    <property type="molecule type" value="Genomic_DNA"/>
</dbReference>
<evidence type="ECO:0000313" key="5">
    <source>
        <dbReference type="EMBL" id="GJT18703.1"/>
    </source>
</evidence>
<reference evidence="5" key="2">
    <citation type="submission" date="2022-01" db="EMBL/GenBank/DDBJ databases">
        <authorList>
            <person name="Yamashiro T."/>
            <person name="Shiraishi A."/>
            <person name="Satake H."/>
            <person name="Nakayama K."/>
        </authorList>
    </citation>
    <scope>NUCLEOTIDE SEQUENCE</scope>
</reference>
<dbReference type="InterPro" id="IPR001878">
    <property type="entry name" value="Znf_CCHC"/>
</dbReference>
<feature type="coiled-coil region" evidence="2">
    <location>
        <begin position="775"/>
        <end position="809"/>
    </location>
</feature>
<feature type="region of interest" description="Disordered" evidence="3">
    <location>
        <begin position="154"/>
        <end position="219"/>
    </location>
</feature>
<feature type="compositionally biased region" description="Low complexity" evidence="3">
    <location>
        <begin position="240"/>
        <end position="252"/>
    </location>
</feature>
<evidence type="ECO:0000313" key="6">
    <source>
        <dbReference type="Proteomes" id="UP001151760"/>
    </source>
</evidence>
<keyword evidence="1" id="KW-0479">Metal-binding</keyword>
<evidence type="ECO:0000256" key="2">
    <source>
        <dbReference type="SAM" id="Coils"/>
    </source>
</evidence>
<feature type="compositionally biased region" description="Polar residues" evidence="3">
    <location>
        <begin position="156"/>
        <end position="165"/>
    </location>
</feature>
<dbReference type="InterPro" id="IPR036875">
    <property type="entry name" value="Znf_CCHC_sf"/>
</dbReference>
<feature type="compositionally biased region" description="Polar residues" evidence="3">
    <location>
        <begin position="919"/>
        <end position="933"/>
    </location>
</feature>
<dbReference type="Pfam" id="PF00098">
    <property type="entry name" value="zf-CCHC"/>
    <property type="match status" value="2"/>
</dbReference>
<name>A0ABQ5BY88_9ASTR</name>